<reference evidence="2 3" key="1">
    <citation type="submission" date="2017-10" db="EMBL/GenBank/DDBJ databases">
        <title>Genome sequence of Caulobacter mirabilis FWC38.</title>
        <authorList>
            <person name="Fiebig A."/>
            <person name="Crosson S."/>
        </authorList>
    </citation>
    <scope>NUCLEOTIDE SEQUENCE [LARGE SCALE GENOMIC DNA]</scope>
    <source>
        <strain evidence="2 3">FWC 38</strain>
    </source>
</reference>
<evidence type="ECO:0000256" key="1">
    <source>
        <dbReference type="SAM" id="Phobius"/>
    </source>
</evidence>
<name>A0A2D2B0N6_9CAUL</name>
<keyword evidence="1" id="KW-0812">Transmembrane</keyword>
<accession>A0A2D2B0N6</accession>
<keyword evidence="1" id="KW-0472">Membrane</keyword>
<evidence type="ECO:0000313" key="3">
    <source>
        <dbReference type="Proteomes" id="UP000228945"/>
    </source>
</evidence>
<dbReference type="InterPro" id="IPR031876">
    <property type="entry name" value="DUF4760"/>
</dbReference>
<feature type="transmembrane region" description="Helical" evidence="1">
    <location>
        <begin position="6"/>
        <end position="27"/>
    </location>
</feature>
<proteinExistence type="predicted"/>
<keyword evidence="3" id="KW-1185">Reference proteome</keyword>
<dbReference type="OrthoDB" id="6422829at2"/>
<dbReference type="RefSeq" id="WP_099623071.1">
    <property type="nucleotide sequence ID" value="NZ_CP024201.1"/>
</dbReference>
<dbReference type="Proteomes" id="UP000228945">
    <property type="component" value="Chromosome"/>
</dbReference>
<dbReference type="EMBL" id="CP024201">
    <property type="protein sequence ID" value="ATQ43823.1"/>
    <property type="molecule type" value="Genomic_DNA"/>
</dbReference>
<dbReference type="AlphaFoldDB" id="A0A2D2B0N6"/>
<dbReference type="Pfam" id="PF15956">
    <property type="entry name" value="DUF4760"/>
    <property type="match status" value="1"/>
</dbReference>
<protein>
    <submittedName>
        <fullName evidence="2">Uncharacterized protein</fullName>
    </submittedName>
</protein>
<gene>
    <name evidence="2" type="ORF">CSW64_16185</name>
</gene>
<dbReference type="KEGG" id="cmb:CSW64_16185"/>
<keyword evidence="1" id="KW-1133">Transmembrane helix</keyword>
<organism evidence="2 3">
    <name type="scientific">Caulobacter mirabilis</name>
    <dbReference type="NCBI Taxonomy" id="69666"/>
    <lineage>
        <taxon>Bacteria</taxon>
        <taxon>Pseudomonadati</taxon>
        <taxon>Pseudomonadota</taxon>
        <taxon>Alphaproteobacteria</taxon>
        <taxon>Caulobacterales</taxon>
        <taxon>Caulobacteraceae</taxon>
        <taxon>Caulobacter</taxon>
    </lineage>
</organism>
<sequence>MTEELNAALVGGFIGVVSAAAIGFFTFRAHAAETRWATTMSFFNEFNGPALVTARNDARDYLKTRMLLSFAELGEAPRPSGEDPRHAHRSVIRFYERLAVMLRCHRLCDQVVLDLFGSIFAWWWKFCLEDQLGRTDWQAASELDDLAEWMRRRASLDGRTPDWERWCARGAKERASFLAGFEQLTVADQREAEAAYRRAASKSTVPIGIVITATYTPSTTVFFTSSSTA</sequence>
<evidence type="ECO:0000313" key="2">
    <source>
        <dbReference type="EMBL" id="ATQ43823.1"/>
    </source>
</evidence>